<gene>
    <name evidence="3" type="ORF">GNZ18_10825</name>
</gene>
<dbReference type="EMBL" id="WOFH01000003">
    <property type="protein sequence ID" value="MUN37089.1"/>
    <property type="molecule type" value="Genomic_DNA"/>
</dbReference>
<comment type="caution">
    <text evidence="3">The sequence shown here is derived from an EMBL/GenBank/DDBJ whole genome shotgun (WGS) entry which is preliminary data.</text>
</comment>
<dbReference type="Proteomes" id="UP000432015">
    <property type="component" value="Unassembled WGS sequence"/>
</dbReference>
<evidence type="ECO:0000256" key="1">
    <source>
        <dbReference type="SAM" id="MobiDB-lite"/>
    </source>
</evidence>
<accession>A0A7K1KY54</accession>
<proteinExistence type="predicted"/>
<dbReference type="AlphaFoldDB" id="A0A7K1KY54"/>
<protein>
    <submittedName>
        <fullName evidence="3">Uncharacterized protein</fullName>
    </submittedName>
</protein>
<feature type="transmembrane region" description="Helical" evidence="2">
    <location>
        <begin position="49"/>
        <end position="68"/>
    </location>
</feature>
<evidence type="ECO:0000313" key="4">
    <source>
        <dbReference type="Proteomes" id="UP000432015"/>
    </source>
</evidence>
<keyword evidence="4" id="KW-1185">Reference proteome</keyword>
<feature type="region of interest" description="Disordered" evidence="1">
    <location>
        <begin position="1"/>
        <end position="25"/>
    </location>
</feature>
<name>A0A7K1KY54_9ACTN</name>
<keyword evidence="2" id="KW-0812">Transmembrane</keyword>
<keyword evidence="2" id="KW-1133">Transmembrane helix</keyword>
<keyword evidence="2" id="KW-0472">Membrane</keyword>
<dbReference type="RefSeq" id="WP_156216090.1">
    <property type="nucleotide sequence ID" value="NZ_WOFH01000003.1"/>
</dbReference>
<organism evidence="3 4">
    <name type="scientific">Actinomadura litoris</name>
    <dbReference type="NCBI Taxonomy" id="2678616"/>
    <lineage>
        <taxon>Bacteria</taxon>
        <taxon>Bacillati</taxon>
        <taxon>Actinomycetota</taxon>
        <taxon>Actinomycetes</taxon>
        <taxon>Streptosporangiales</taxon>
        <taxon>Thermomonosporaceae</taxon>
        <taxon>Actinomadura</taxon>
    </lineage>
</organism>
<reference evidence="3 4" key="1">
    <citation type="submission" date="2019-11" db="EMBL/GenBank/DDBJ databases">
        <authorList>
            <person name="Cao P."/>
        </authorList>
    </citation>
    <scope>NUCLEOTIDE SEQUENCE [LARGE SCALE GENOMIC DNA]</scope>
    <source>
        <strain evidence="3 4">NEAU-AAG5</strain>
    </source>
</reference>
<evidence type="ECO:0000256" key="2">
    <source>
        <dbReference type="SAM" id="Phobius"/>
    </source>
</evidence>
<evidence type="ECO:0000313" key="3">
    <source>
        <dbReference type="EMBL" id="MUN37089.1"/>
    </source>
</evidence>
<sequence length="122" mass="13685">MGTHAKVPGTRQAASPPRDVERGRGPVTFIPQRERLSYLFHLAQLFERLHGLMAVFAVIDGFVVLRVIPVRQPRGARTVGCVYKQGQWWFYDVRADQIIRPANELAATAREIGTQMETVVAA</sequence>